<accession>A0ABN7SS15</accession>
<dbReference type="Proteomes" id="UP001158576">
    <property type="component" value="Chromosome XSR"/>
</dbReference>
<evidence type="ECO:0000313" key="1">
    <source>
        <dbReference type="EMBL" id="CAG5100316.1"/>
    </source>
</evidence>
<organism evidence="1 2">
    <name type="scientific">Oikopleura dioica</name>
    <name type="common">Tunicate</name>
    <dbReference type="NCBI Taxonomy" id="34765"/>
    <lineage>
        <taxon>Eukaryota</taxon>
        <taxon>Metazoa</taxon>
        <taxon>Chordata</taxon>
        <taxon>Tunicata</taxon>
        <taxon>Appendicularia</taxon>
        <taxon>Copelata</taxon>
        <taxon>Oikopleuridae</taxon>
        <taxon>Oikopleura</taxon>
    </lineage>
</organism>
<proteinExistence type="predicted"/>
<reference evidence="1 2" key="1">
    <citation type="submission" date="2021-04" db="EMBL/GenBank/DDBJ databases">
        <authorList>
            <person name="Bliznina A."/>
        </authorList>
    </citation>
    <scope>NUCLEOTIDE SEQUENCE [LARGE SCALE GENOMIC DNA]</scope>
</reference>
<name>A0ABN7SS15_OIKDI</name>
<protein>
    <submittedName>
        <fullName evidence="1">Oidioi.mRNA.OKI2018_I69.XSR.g16946.t1.cds</fullName>
    </submittedName>
</protein>
<keyword evidence="2" id="KW-1185">Reference proteome</keyword>
<sequence>MCVASGVPDDEAAFCGKLTGSNLFFGNFVSFQFLAEGKSHREDGRPKCDCEGRVHWATEKSELIITSLLLGSYFIGKVFQTKRTKKDYRQTKCAFWIAIVGVYMRTNIISLVYEDPLKISDGNLTVTDFSCGNLKLTLADHFSYSHDLCHFYTDYQPLLREETPKIVLDTLDQIKKKENKDKLRELKKDLPPKSASDGFADLEIIKADFNPSNFNDLMKKMKLDNIIEGDPECTSETGDDCKND</sequence>
<gene>
    <name evidence="1" type="ORF">OKIOD_LOCUS8504</name>
</gene>
<dbReference type="EMBL" id="OU015569">
    <property type="protein sequence ID" value="CAG5100316.1"/>
    <property type="molecule type" value="Genomic_DNA"/>
</dbReference>
<evidence type="ECO:0000313" key="2">
    <source>
        <dbReference type="Proteomes" id="UP001158576"/>
    </source>
</evidence>